<evidence type="ECO:0000256" key="2">
    <source>
        <dbReference type="ARBA" id="ARBA00022475"/>
    </source>
</evidence>
<dbReference type="GO" id="GO:0043190">
    <property type="term" value="C:ATP-binding cassette (ABC) transporter complex"/>
    <property type="evidence" value="ECO:0007669"/>
    <property type="project" value="InterPro"/>
</dbReference>
<dbReference type="GO" id="GO:0015697">
    <property type="term" value="P:quaternary ammonium group transport"/>
    <property type="evidence" value="ECO:0007669"/>
    <property type="project" value="UniProtKB-ARBA"/>
</dbReference>
<dbReference type="OrthoDB" id="9802264at2"/>
<evidence type="ECO:0000256" key="7">
    <source>
        <dbReference type="ARBA" id="ARBA00023065"/>
    </source>
</evidence>
<dbReference type="PANTHER" id="PTHR42781">
    <property type="entry name" value="SPERMIDINE/PUTRESCINE IMPORT ATP-BINDING PROTEIN POTA"/>
    <property type="match status" value="1"/>
</dbReference>
<evidence type="ECO:0000256" key="8">
    <source>
        <dbReference type="ARBA" id="ARBA00023136"/>
    </source>
</evidence>
<dbReference type="InterPro" id="IPR003439">
    <property type="entry name" value="ABC_transporter-like_ATP-bd"/>
</dbReference>
<dbReference type="InterPro" id="IPR050093">
    <property type="entry name" value="ABC_SmlMolc_Importer"/>
</dbReference>
<evidence type="ECO:0000313" key="11">
    <source>
        <dbReference type="Proteomes" id="UP000295765"/>
    </source>
</evidence>
<dbReference type="GO" id="GO:0015408">
    <property type="term" value="F:ABC-type ferric iron transporter activity"/>
    <property type="evidence" value="ECO:0007669"/>
    <property type="project" value="InterPro"/>
</dbReference>
<accession>A0A4R2L3G0</accession>
<evidence type="ECO:0000256" key="3">
    <source>
        <dbReference type="ARBA" id="ARBA00022496"/>
    </source>
</evidence>
<evidence type="ECO:0000256" key="4">
    <source>
        <dbReference type="ARBA" id="ARBA00022741"/>
    </source>
</evidence>
<dbReference type="PROSITE" id="PS50893">
    <property type="entry name" value="ABC_TRANSPORTER_2"/>
    <property type="match status" value="1"/>
</dbReference>
<dbReference type="GO" id="GO:0016887">
    <property type="term" value="F:ATP hydrolysis activity"/>
    <property type="evidence" value="ECO:0007669"/>
    <property type="project" value="InterPro"/>
</dbReference>
<protein>
    <submittedName>
        <fullName evidence="10">Iron(III) transport system ATP-binding protein</fullName>
    </submittedName>
</protein>
<dbReference type="Proteomes" id="UP000295765">
    <property type="component" value="Unassembled WGS sequence"/>
</dbReference>
<dbReference type="InterPro" id="IPR003593">
    <property type="entry name" value="AAA+_ATPase"/>
</dbReference>
<keyword evidence="11" id="KW-1185">Reference proteome</keyword>
<dbReference type="Pfam" id="PF08402">
    <property type="entry name" value="TOBE_2"/>
    <property type="match status" value="1"/>
</dbReference>
<feature type="domain" description="ABC transporter" evidence="9">
    <location>
        <begin position="5"/>
        <end position="237"/>
    </location>
</feature>
<dbReference type="SUPFAM" id="SSF50331">
    <property type="entry name" value="MOP-like"/>
    <property type="match status" value="1"/>
</dbReference>
<keyword evidence="1" id="KW-0813">Transport</keyword>
<dbReference type="Gene3D" id="3.40.50.300">
    <property type="entry name" value="P-loop containing nucleotide triphosphate hydrolases"/>
    <property type="match status" value="1"/>
</dbReference>
<keyword evidence="8" id="KW-0472">Membrane</keyword>
<organism evidence="10 11">
    <name type="scientific">Plasticicumulans lactativorans</name>
    <dbReference type="NCBI Taxonomy" id="1133106"/>
    <lineage>
        <taxon>Bacteria</taxon>
        <taxon>Pseudomonadati</taxon>
        <taxon>Pseudomonadota</taxon>
        <taxon>Gammaproteobacteria</taxon>
        <taxon>Candidatus Competibacteraceae</taxon>
        <taxon>Plasticicumulans</taxon>
    </lineage>
</organism>
<evidence type="ECO:0000313" key="10">
    <source>
        <dbReference type="EMBL" id="TCO80913.1"/>
    </source>
</evidence>
<keyword evidence="7" id="KW-0406">Ion transport</keyword>
<dbReference type="InterPro" id="IPR027417">
    <property type="entry name" value="P-loop_NTPase"/>
</dbReference>
<proteinExistence type="predicted"/>
<keyword evidence="5 10" id="KW-0067">ATP-binding</keyword>
<evidence type="ECO:0000259" key="9">
    <source>
        <dbReference type="PROSITE" id="PS50893"/>
    </source>
</evidence>
<keyword evidence="6" id="KW-0408">Iron</keyword>
<dbReference type="RefSeq" id="WP_132542697.1">
    <property type="nucleotide sequence ID" value="NZ_SLWY01000011.1"/>
</dbReference>
<dbReference type="InterPro" id="IPR017871">
    <property type="entry name" value="ABC_transporter-like_CS"/>
</dbReference>
<dbReference type="Pfam" id="PF00005">
    <property type="entry name" value="ABC_tran"/>
    <property type="match status" value="1"/>
</dbReference>
<evidence type="ECO:0000256" key="6">
    <source>
        <dbReference type="ARBA" id="ARBA00023004"/>
    </source>
</evidence>
<evidence type="ECO:0000256" key="5">
    <source>
        <dbReference type="ARBA" id="ARBA00022840"/>
    </source>
</evidence>
<dbReference type="AlphaFoldDB" id="A0A4R2L3G0"/>
<comment type="caution">
    <text evidence="10">The sequence shown here is derived from an EMBL/GenBank/DDBJ whole genome shotgun (WGS) entry which is preliminary data.</text>
</comment>
<dbReference type="PANTHER" id="PTHR42781:SF4">
    <property type="entry name" value="SPERMIDINE_PUTRESCINE IMPORT ATP-BINDING PROTEIN POTA"/>
    <property type="match status" value="1"/>
</dbReference>
<dbReference type="GO" id="GO:0005524">
    <property type="term" value="F:ATP binding"/>
    <property type="evidence" value="ECO:0007669"/>
    <property type="project" value="UniProtKB-KW"/>
</dbReference>
<dbReference type="InterPro" id="IPR008995">
    <property type="entry name" value="Mo/tungstate-bd_C_term_dom"/>
</dbReference>
<keyword evidence="2" id="KW-1003">Cell membrane</keyword>
<dbReference type="InterPro" id="IPR013611">
    <property type="entry name" value="Transp-assoc_OB_typ2"/>
</dbReference>
<keyword evidence="4" id="KW-0547">Nucleotide-binding</keyword>
<name>A0A4R2L3G0_9GAMM</name>
<reference evidence="10 11" key="1">
    <citation type="submission" date="2019-03" db="EMBL/GenBank/DDBJ databases">
        <title>Genomic Encyclopedia of Type Strains, Phase IV (KMG-IV): sequencing the most valuable type-strain genomes for metagenomic binning, comparative biology and taxonomic classification.</title>
        <authorList>
            <person name="Goeker M."/>
        </authorList>
    </citation>
    <scope>NUCLEOTIDE SEQUENCE [LARGE SCALE GENOMIC DNA]</scope>
    <source>
        <strain evidence="10 11">DSM 25287</strain>
    </source>
</reference>
<sequence length="354" mass="38493">MDFQLELDHIECRHHGRTVVHDLAFRLRRGTLACLLGPSGCGKTTALRAIAGFEPVYAGSIRVAGALVSAPGTTLPPERRGIGMVFQDLALFPHLNSADNIGFGLRAQAGAARERRVAELLELVGLAGFGRRYPHELSGGQQQRVALARALAPRPSLVLLDEPFSSLDTELRERLAREVRDILGAEGTTGVLVTHDQQEAFAVGEHVGVMRDGRLLQWDTPFNLYHEPAERYVAEFIGQGRFLPARLRGSDALETPLGTLQSSRAYLWADGTALDVLLRPDDVVHDPAGPLAATVTARAFKGAQTLYSLSVDGAHELLALFPSHLDYRPGSRVRLRIEAEHLVAFPTAARHPAP</sequence>
<keyword evidence="3" id="KW-0410">Iron transport</keyword>
<evidence type="ECO:0000256" key="1">
    <source>
        <dbReference type="ARBA" id="ARBA00022448"/>
    </source>
</evidence>
<gene>
    <name evidence="10" type="ORF">EV699_111114</name>
</gene>
<dbReference type="SMART" id="SM00382">
    <property type="entry name" value="AAA"/>
    <property type="match status" value="1"/>
</dbReference>
<dbReference type="EMBL" id="SLWY01000011">
    <property type="protein sequence ID" value="TCO80913.1"/>
    <property type="molecule type" value="Genomic_DNA"/>
</dbReference>
<dbReference type="SUPFAM" id="SSF52540">
    <property type="entry name" value="P-loop containing nucleoside triphosphate hydrolases"/>
    <property type="match status" value="1"/>
</dbReference>
<dbReference type="PROSITE" id="PS00211">
    <property type="entry name" value="ABC_TRANSPORTER_1"/>
    <property type="match status" value="1"/>
</dbReference>
<dbReference type="CDD" id="cd03259">
    <property type="entry name" value="ABC_Carb_Solutes_like"/>
    <property type="match status" value="1"/>
</dbReference>
<dbReference type="InterPro" id="IPR015853">
    <property type="entry name" value="ABC_transpr_FbpC"/>
</dbReference>
<dbReference type="FunFam" id="3.40.50.300:FF:000425">
    <property type="entry name" value="Probable ABC transporter, ATP-binding subunit"/>
    <property type="match status" value="1"/>
</dbReference>